<dbReference type="InterPro" id="IPR043502">
    <property type="entry name" value="DNA/RNA_pol_sf"/>
</dbReference>
<dbReference type="Pfam" id="PF01367">
    <property type="entry name" value="5_3_exonuc"/>
    <property type="match status" value="1"/>
</dbReference>
<dbReference type="Proteomes" id="UP000049828">
    <property type="component" value="Unassembled WGS sequence"/>
</dbReference>
<dbReference type="PRINTS" id="PR00868">
    <property type="entry name" value="DNAPOLI"/>
</dbReference>
<evidence type="ECO:0000256" key="3">
    <source>
        <dbReference type="ARBA" id="ARBA00020311"/>
    </source>
</evidence>
<keyword evidence="6 16" id="KW-0235">DNA replication</keyword>
<dbReference type="Pfam" id="PF00476">
    <property type="entry name" value="DNA_pol_A"/>
    <property type="match status" value="1"/>
</dbReference>
<dbReference type="InterPro" id="IPR036397">
    <property type="entry name" value="RNaseH_sf"/>
</dbReference>
<dbReference type="SMART" id="SM00482">
    <property type="entry name" value="POLAc"/>
    <property type="match status" value="1"/>
</dbReference>
<keyword evidence="11 16" id="KW-0239">DNA-directed DNA polymerase</keyword>
<dbReference type="SUPFAM" id="SSF56672">
    <property type="entry name" value="DNA/RNA polymerases"/>
    <property type="match status" value="1"/>
</dbReference>
<evidence type="ECO:0000256" key="16">
    <source>
        <dbReference type="RuleBase" id="RU004460"/>
    </source>
</evidence>
<gene>
    <name evidence="16" type="primary">polA</name>
    <name evidence="19" type="ORF">RIL183_21621</name>
</gene>
<evidence type="ECO:0000256" key="6">
    <source>
        <dbReference type="ARBA" id="ARBA00022705"/>
    </source>
</evidence>
<dbReference type="SUPFAM" id="SSF47807">
    <property type="entry name" value="5' to 3' exonuclease, C-terminal subdomain"/>
    <property type="match status" value="1"/>
</dbReference>
<comment type="similarity">
    <text evidence="1 16">Belongs to the DNA polymerase type-A family.</text>
</comment>
<dbReference type="InterPro" id="IPR002298">
    <property type="entry name" value="DNA_polymerase_A"/>
</dbReference>
<dbReference type="PANTHER" id="PTHR10133:SF27">
    <property type="entry name" value="DNA POLYMERASE NU"/>
    <property type="match status" value="1"/>
</dbReference>
<evidence type="ECO:0000256" key="13">
    <source>
        <dbReference type="ARBA" id="ARBA00023204"/>
    </source>
</evidence>
<evidence type="ECO:0000256" key="11">
    <source>
        <dbReference type="ARBA" id="ARBA00022932"/>
    </source>
</evidence>
<dbReference type="CDD" id="cd09859">
    <property type="entry name" value="PIN_53EXO"/>
    <property type="match status" value="1"/>
</dbReference>
<dbReference type="InterPro" id="IPR008918">
    <property type="entry name" value="HhH2"/>
</dbReference>
<proteinExistence type="inferred from homology"/>
<dbReference type="STRING" id="360807.ERS852392_02017"/>
<dbReference type="InterPro" id="IPR020046">
    <property type="entry name" value="5-3_exonucl_a-hlix_arch_N"/>
</dbReference>
<keyword evidence="12 16" id="KW-0238">DNA-binding</keyword>
<dbReference type="Gene3D" id="3.30.420.10">
    <property type="entry name" value="Ribonuclease H-like superfamily/Ribonuclease H"/>
    <property type="match status" value="1"/>
</dbReference>
<evidence type="ECO:0000313" key="19">
    <source>
        <dbReference type="EMBL" id="CRL38088.1"/>
    </source>
</evidence>
<evidence type="ECO:0000256" key="14">
    <source>
        <dbReference type="ARBA" id="ARBA00049244"/>
    </source>
</evidence>
<dbReference type="FunFam" id="1.10.150.20:FF:000002">
    <property type="entry name" value="DNA polymerase I"/>
    <property type="match status" value="1"/>
</dbReference>
<evidence type="ECO:0000256" key="15">
    <source>
        <dbReference type="NCBIfam" id="TIGR00593"/>
    </source>
</evidence>
<keyword evidence="13 16" id="KW-0234">DNA repair</keyword>
<dbReference type="InterPro" id="IPR012337">
    <property type="entry name" value="RNaseH-like_sf"/>
</dbReference>
<dbReference type="GO" id="GO:0006302">
    <property type="term" value="P:double-strand break repair"/>
    <property type="evidence" value="ECO:0007669"/>
    <property type="project" value="TreeGrafter"/>
</dbReference>
<evidence type="ECO:0000256" key="2">
    <source>
        <dbReference type="ARBA" id="ARBA00012417"/>
    </source>
</evidence>
<dbReference type="CDD" id="cd06140">
    <property type="entry name" value="DNA_polA_I_Bacillus_like_exo"/>
    <property type="match status" value="1"/>
</dbReference>
<evidence type="ECO:0000313" key="20">
    <source>
        <dbReference type="Proteomes" id="UP000049828"/>
    </source>
</evidence>
<dbReference type="FunFam" id="1.10.150.20:FF:000003">
    <property type="entry name" value="DNA polymerase I"/>
    <property type="match status" value="1"/>
</dbReference>
<dbReference type="Gene3D" id="3.40.50.1010">
    <property type="entry name" value="5'-nuclease"/>
    <property type="match status" value="1"/>
</dbReference>
<dbReference type="EMBL" id="CVRS01000070">
    <property type="protein sequence ID" value="CRL38088.1"/>
    <property type="molecule type" value="Genomic_DNA"/>
</dbReference>
<accession>A0A0M6WLT3</accession>
<dbReference type="InterPro" id="IPR020045">
    <property type="entry name" value="DNA_polI_H3TH"/>
</dbReference>
<comment type="catalytic activity">
    <reaction evidence="14 16">
        <text>DNA(n) + a 2'-deoxyribonucleoside 5'-triphosphate = DNA(n+1) + diphosphate</text>
        <dbReference type="Rhea" id="RHEA:22508"/>
        <dbReference type="Rhea" id="RHEA-COMP:17339"/>
        <dbReference type="Rhea" id="RHEA-COMP:17340"/>
        <dbReference type="ChEBI" id="CHEBI:33019"/>
        <dbReference type="ChEBI" id="CHEBI:61560"/>
        <dbReference type="ChEBI" id="CHEBI:173112"/>
        <dbReference type="EC" id="2.7.7.7"/>
    </reaction>
</comment>
<dbReference type="SUPFAM" id="SSF88723">
    <property type="entry name" value="PIN domain-like"/>
    <property type="match status" value="1"/>
</dbReference>
<keyword evidence="5 16" id="KW-0548">Nucleotidyltransferase</keyword>
<evidence type="ECO:0000259" key="17">
    <source>
        <dbReference type="SMART" id="SM00475"/>
    </source>
</evidence>
<dbReference type="GO" id="GO:0006261">
    <property type="term" value="P:DNA-templated DNA replication"/>
    <property type="evidence" value="ECO:0007669"/>
    <property type="project" value="UniProtKB-UniRule"/>
</dbReference>
<dbReference type="OrthoDB" id="9806424at2"/>
<evidence type="ECO:0000256" key="1">
    <source>
        <dbReference type="ARBA" id="ARBA00007705"/>
    </source>
</evidence>
<dbReference type="InterPro" id="IPR029060">
    <property type="entry name" value="PIN-like_dom_sf"/>
</dbReference>
<keyword evidence="4 16" id="KW-0808">Transferase</keyword>
<dbReference type="InterPro" id="IPR036279">
    <property type="entry name" value="5-3_exonuclease_C_sf"/>
</dbReference>
<keyword evidence="8 16" id="KW-0227">DNA damage</keyword>
<dbReference type="Gene3D" id="3.30.70.370">
    <property type="match status" value="1"/>
</dbReference>
<dbReference type="GO" id="GO:0008409">
    <property type="term" value="F:5'-3' exonuclease activity"/>
    <property type="evidence" value="ECO:0007669"/>
    <property type="project" value="UniProtKB-UniRule"/>
</dbReference>
<dbReference type="PANTHER" id="PTHR10133">
    <property type="entry name" value="DNA POLYMERASE I"/>
    <property type="match status" value="1"/>
</dbReference>
<keyword evidence="10 16" id="KW-0269">Exonuclease</keyword>
<evidence type="ECO:0000256" key="4">
    <source>
        <dbReference type="ARBA" id="ARBA00022679"/>
    </source>
</evidence>
<dbReference type="PROSITE" id="PS00447">
    <property type="entry name" value="DNA_POLYMERASE_A"/>
    <property type="match status" value="1"/>
</dbReference>
<protein>
    <recommendedName>
        <fullName evidence="3 15">DNA polymerase I</fullName>
        <ecNumber evidence="2 15">2.7.7.7</ecNumber>
    </recommendedName>
</protein>
<evidence type="ECO:0000256" key="12">
    <source>
        <dbReference type="ARBA" id="ARBA00023125"/>
    </source>
</evidence>
<dbReference type="SMART" id="SM00279">
    <property type="entry name" value="HhH2"/>
    <property type="match status" value="1"/>
</dbReference>
<dbReference type="InterPro" id="IPR019760">
    <property type="entry name" value="DNA-dir_DNA_pol_A_CS"/>
</dbReference>
<dbReference type="CDD" id="cd09898">
    <property type="entry name" value="H3TH_53EXO"/>
    <property type="match status" value="1"/>
</dbReference>
<comment type="subunit">
    <text evidence="16">Single-chain monomer with multiple functions.</text>
</comment>
<keyword evidence="9 16" id="KW-0378">Hydrolase</keyword>
<dbReference type="FunFam" id="3.40.50.1010:FF:000001">
    <property type="entry name" value="DNA polymerase I"/>
    <property type="match status" value="1"/>
</dbReference>
<dbReference type="FunFam" id="1.20.1060.10:FF:000001">
    <property type="entry name" value="DNA polymerase I"/>
    <property type="match status" value="1"/>
</dbReference>
<dbReference type="GO" id="GO:0003887">
    <property type="term" value="F:DNA-directed DNA polymerase activity"/>
    <property type="evidence" value="ECO:0007669"/>
    <property type="project" value="UniProtKB-UniRule"/>
</dbReference>
<dbReference type="CDD" id="cd08637">
    <property type="entry name" value="DNA_pol_A_pol_I_C"/>
    <property type="match status" value="1"/>
</dbReference>
<organism evidence="19 20">
    <name type="scientific">Roseburia inulinivorans</name>
    <dbReference type="NCBI Taxonomy" id="360807"/>
    <lineage>
        <taxon>Bacteria</taxon>
        <taxon>Bacillati</taxon>
        <taxon>Bacillota</taxon>
        <taxon>Clostridia</taxon>
        <taxon>Lachnospirales</taxon>
        <taxon>Lachnospiraceae</taxon>
        <taxon>Roseburia</taxon>
    </lineage>
</organism>
<dbReference type="Gene3D" id="1.10.150.20">
    <property type="entry name" value="5' to 3' exonuclease, C-terminal subdomain"/>
    <property type="match status" value="2"/>
</dbReference>
<dbReference type="SUPFAM" id="SSF53098">
    <property type="entry name" value="Ribonuclease H-like"/>
    <property type="match status" value="1"/>
</dbReference>
<evidence type="ECO:0000256" key="9">
    <source>
        <dbReference type="ARBA" id="ARBA00022801"/>
    </source>
</evidence>
<keyword evidence="20" id="KW-1185">Reference proteome</keyword>
<dbReference type="Pfam" id="PF02739">
    <property type="entry name" value="5_3_exonuc_N"/>
    <property type="match status" value="1"/>
</dbReference>
<dbReference type="InterPro" id="IPR018320">
    <property type="entry name" value="DNA_polymerase_1"/>
</dbReference>
<sequence length="907" mass="102527">MSEKLVLIDGHSILNRAFFGIPDLTNSEGLHTNAVYGFLNILFKILEEEQPNYLTVAFDVSQPTFRHKMYAEYKGTRKPMAEELREQVPLMKEMLKAMGVTIVEKGGYEADDILGTIAKRSEAEGLEVSVVSGDRDLLQLATDHIKIRIPKTKRTGTEIEDYNTKEVLDKYHVTPIEFIDVKALMGDTSDNIPGVPGIGEKTATALIAQYGSIENCYAHVDEIKPPRASKNLKENYELAQMSKTLATIEIHADIDYDLQSARLEQIKDLYTEEAYLLCKRLEFKNMLGRFEVDAPKNQAEEHFKLVTEKKEAEKIFAKIKGIECAFQIIPMEEKKDANMDAGGQMNLFAAPQTNEFLGMAVCFGEKDTYFFKAGEELTSSVLSDLLTHSEAAGYMTLDLKPQLGLLHMIEQRENGCLNQKNIFDNVIAAYLLNPLKNEYPYEDIAKDYCSLMIPSRVDLLGKSGYDLAMDEKPEGFLKTVCFMAYTAFSSKKAMMEELKATGMEQLYETIEMPLVFTLADMEHTGIAIDAVNLKEYGEKLAVRIKELETRIYKEAGEEFNINSPKQLGVILFEKLEMPYGKKTKTGYSTAADVLDKLAPEYPIVADILEYRQLTKLKSTYADGLANYIKEDGRIHTSFNQTITVTGRLSSTEPNLQNIPMRIELGRLIRKAFLPAKGCVFMDADYSQIELRVLAHMSGDEKLIEAYREAQDIHRITASQVFHIPFDEVTDLQRRNAKAVNFGIVYGISSFGLSQDLSISKKEAAEYIERYFETYPKIKTFLDGLVEDAKKNGYVTTMFGRRRPVPELSSSNFMQRSFGERVAMNAPIQGTAADIIKIAMIRVHDRLLEEHLKSRLIITVHDELLIETAEDEIDRVKEILTEGMQQAADLKVALAIDLHTGKNWYEAK</sequence>
<dbReference type="NCBIfam" id="NF004397">
    <property type="entry name" value="PRK05755.1"/>
    <property type="match status" value="1"/>
</dbReference>
<feature type="domain" description="DNA-directed DNA polymerase family A palm" evidence="18">
    <location>
        <begin position="665"/>
        <end position="871"/>
    </location>
</feature>
<dbReference type="SMART" id="SM00475">
    <property type="entry name" value="53EXOc"/>
    <property type="match status" value="1"/>
</dbReference>
<dbReference type="InterPro" id="IPR001098">
    <property type="entry name" value="DNA-dir_DNA_pol_A_palm_dom"/>
</dbReference>
<dbReference type="Gene3D" id="1.20.1060.10">
    <property type="entry name" value="Taq DNA Polymerase, Chain T, domain 4"/>
    <property type="match status" value="1"/>
</dbReference>
<evidence type="ECO:0000256" key="5">
    <source>
        <dbReference type="ARBA" id="ARBA00022695"/>
    </source>
</evidence>
<dbReference type="NCBIfam" id="TIGR00593">
    <property type="entry name" value="pola"/>
    <property type="match status" value="1"/>
</dbReference>
<evidence type="ECO:0000256" key="7">
    <source>
        <dbReference type="ARBA" id="ARBA00022722"/>
    </source>
</evidence>
<evidence type="ECO:0000256" key="8">
    <source>
        <dbReference type="ARBA" id="ARBA00022763"/>
    </source>
</evidence>
<keyword evidence="7" id="KW-0540">Nuclease</keyword>
<dbReference type="RefSeq" id="WP_021924013.1">
    <property type="nucleotide sequence ID" value="NZ_CVRS01000070.1"/>
</dbReference>
<dbReference type="GO" id="GO:0003677">
    <property type="term" value="F:DNA binding"/>
    <property type="evidence" value="ECO:0007669"/>
    <property type="project" value="UniProtKB-UniRule"/>
</dbReference>
<name>A0A0M6WLT3_9FIRM</name>
<evidence type="ECO:0000256" key="10">
    <source>
        <dbReference type="ARBA" id="ARBA00022839"/>
    </source>
</evidence>
<reference evidence="20" key="1">
    <citation type="submission" date="2015-05" db="EMBL/GenBank/DDBJ databases">
        <authorList>
            <consortium name="Pathogen Informatics"/>
        </authorList>
    </citation>
    <scope>NUCLEOTIDE SEQUENCE [LARGE SCALE GENOMIC DNA]</scope>
    <source>
        <strain evidence="20">L1-83</strain>
    </source>
</reference>
<comment type="function">
    <text evidence="16">In addition to polymerase activity, this DNA polymerase exhibits 5'-3' exonuclease activity.</text>
</comment>
<dbReference type="InterPro" id="IPR002421">
    <property type="entry name" value="5-3_exonuclease"/>
</dbReference>
<evidence type="ECO:0000259" key="18">
    <source>
        <dbReference type="SMART" id="SM00482"/>
    </source>
</evidence>
<dbReference type="AlphaFoldDB" id="A0A0M6WLT3"/>
<feature type="domain" description="5'-3' exonuclease" evidence="17">
    <location>
        <begin position="3"/>
        <end position="264"/>
    </location>
</feature>
<dbReference type="EC" id="2.7.7.7" evidence="2 15"/>